<accession>A0ABN3QGT1</accession>
<dbReference type="Pfam" id="PF02746">
    <property type="entry name" value="MR_MLE_N"/>
    <property type="match status" value="1"/>
</dbReference>
<name>A0ABN3QGT1_9ACTN</name>
<dbReference type="RefSeq" id="WP_344547137.1">
    <property type="nucleotide sequence ID" value="NZ_BAAATD010000012.1"/>
</dbReference>
<evidence type="ECO:0000313" key="3">
    <source>
        <dbReference type="EMBL" id="GAA2626189.1"/>
    </source>
</evidence>
<dbReference type="SMART" id="SM00922">
    <property type="entry name" value="MR_MLE"/>
    <property type="match status" value="1"/>
</dbReference>
<dbReference type="Pfam" id="PF13378">
    <property type="entry name" value="MR_MLE_C"/>
    <property type="match status" value="1"/>
</dbReference>
<dbReference type="Gene3D" id="3.20.20.120">
    <property type="entry name" value="Enolase-like C-terminal domain"/>
    <property type="match status" value="1"/>
</dbReference>
<protein>
    <submittedName>
        <fullName evidence="3">O-succinylbenzoate synthase</fullName>
    </submittedName>
</protein>
<dbReference type="InterPro" id="IPR013341">
    <property type="entry name" value="Mandelate_racemase_N_dom"/>
</dbReference>
<keyword evidence="4" id="KW-1185">Reference proteome</keyword>
<dbReference type="InterPro" id="IPR013342">
    <property type="entry name" value="Mandelate_racemase_C"/>
</dbReference>
<feature type="domain" description="Mandelate racemase/muconate lactonizing enzyme C-terminal" evidence="2">
    <location>
        <begin position="128"/>
        <end position="222"/>
    </location>
</feature>
<dbReference type="SUPFAM" id="SSF54826">
    <property type="entry name" value="Enolase N-terminal domain-like"/>
    <property type="match status" value="1"/>
</dbReference>
<keyword evidence="1" id="KW-0479">Metal-binding</keyword>
<reference evidence="3 4" key="1">
    <citation type="journal article" date="2019" name="Int. J. Syst. Evol. Microbiol.">
        <title>The Global Catalogue of Microorganisms (GCM) 10K type strain sequencing project: providing services to taxonomists for standard genome sequencing and annotation.</title>
        <authorList>
            <consortium name="The Broad Institute Genomics Platform"/>
            <consortium name="The Broad Institute Genome Sequencing Center for Infectious Disease"/>
            <person name="Wu L."/>
            <person name="Ma J."/>
        </authorList>
    </citation>
    <scope>NUCLEOTIDE SEQUENCE [LARGE SCALE GENOMIC DNA]</scope>
    <source>
        <strain evidence="3 4">JCM 6833</strain>
    </source>
</reference>
<gene>
    <name evidence="3" type="primary">menC_2</name>
    <name evidence="3" type="ORF">GCM10010411_73870</name>
</gene>
<dbReference type="SUPFAM" id="SSF51604">
    <property type="entry name" value="Enolase C-terminal domain-like"/>
    <property type="match status" value="1"/>
</dbReference>
<organism evidence="3 4">
    <name type="scientific">Actinomadura fulvescens</name>
    <dbReference type="NCBI Taxonomy" id="46160"/>
    <lineage>
        <taxon>Bacteria</taxon>
        <taxon>Bacillati</taxon>
        <taxon>Actinomycetota</taxon>
        <taxon>Actinomycetes</taxon>
        <taxon>Streptosporangiales</taxon>
        <taxon>Thermomonosporaceae</taxon>
        <taxon>Actinomadura</taxon>
    </lineage>
</organism>
<dbReference type="PANTHER" id="PTHR48073">
    <property type="entry name" value="O-SUCCINYLBENZOATE SYNTHASE-RELATED"/>
    <property type="match status" value="1"/>
</dbReference>
<dbReference type="InterPro" id="IPR036849">
    <property type="entry name" value="Enolase-like_C_sf"/>
</dbReference>
<evidence type="ECO:0000313" key="4">
    <source>
        <dbReference type="Proteomes" id="UP001501509"/>
    </source>
</evidence>
<dbReference type="InterPro" id="IPR029017">
    <property type="entry name" value="Enolase-like_N"/>
</dbReference>
<dbReference type="EMBL" id="BAAATD010000012">
    <property type="protein sequence ID" value="GAA2626189.1"/>
    <property type="molecule type" value="Genomic_DNA"/>
</dbReference>
<evidence type="ECO:0000259" key="2">
    <source>
        <dbReference type="SMART" id="SM00922"/>
    </source>
</evidence>
<dbReference type="Proteomes" id="UP001501509">
    <property type="component" value="Unassembled WGS sequence"/>
</dbReference>
<dbReference type="PANTHER" id="PTHR48073:SF5">
    <property type="entry name" value="O-SUCCINYLBENZOATE SYNTHASE"/>
    <property type="match status" value="1"/>
</dbReference>
<comment type="caution">
    <text evidence="3">The sequence shown here is derived from an EMBL/GenBank/DDBJ whole genome shotgun (WGS) entry which is preliminary data.</text>
</comment>
<dbReference type="InterPro" id="IPR029065">
    <property type="entry name" value="Enolase_C-like"/>
</dbReference>
<proteinExistence type="predicted"/>
<sequence>MPQIQGCDAFRAALPRGQRPESVLVRLTADDGTVGWGEAALPGGAETSGSVWADIAERMGPALIGLDWERPEDVSAAAELGDRPAAAAIDVACWDLWCRTRGLPLAHALGGTRTSIVTGARISPEPVLETVVSRVNRAVGAGHTRVTVSVRPGWDIEPVRLIREAYPALALIVDAGHAYQESADHMAVLAGLDGYDVLAIERPFPADDLVSHARLQRQVGAAVAPDIGDIDTLHAAISLEAGRALNLRLGRLGGLTAARAAHDRAYAAGWEVWCTGSGPFGIGQAAAVALAALPGCDLPSDVSDPAGGPAFVTPPVRSSGGVVGVPLTQPGLGHQIDEERIVRLASREVRIHA</sequence>
<evidence type="ECO:0000256" key="1">
    <source>
        <dbReference type="ARBA" id="ARBA00022723"/>
    </source>
</evidence>
<dbReference type="Gene3D" id="3.30.390.10">
    <property type="entry name" value="Enolase-like, N-terminal domain"/>
    <property type="match status" value="1"/>
</dbReference>